<evidence type="ECO:0000256" key="2">
    <source>
        <dbReference type="SAM" id="SignalP"/>
    </source>
</evidence>
<dbReference type="Gene3D" id="3.40.190.10">
    <property type="entry name" value="Periplasmic binding protein-like II"/>
    <property type="match status" value="1"/>
</dbReference>
<gene>
    <name evidence="3" type="ORF">ACFPYJ_14810</name>
</gene>
<evidence type="ECO:0000313" key="4">
    <source>
        <dbReference type="Proteomes" id="UP001596047"/>
    </source>
</evidence>
<dbReference type="PANTHER" id="PTHR43649:SF12">
    <property type="entry name" value="DIACETYLCHITOBIOSE BINDING PROTEIN DASA"/>
    <property type="match status" value="1"/>
</dbReference>
<feature type="chain" id="PRO_5045574637" evidence="2">
    <location>
        <begin position="20"/>
        <end position="479"/>
    </location>
</feature>
<dbReference type="SUPFAM" id="SSF53850">
    <property type="entry name" value="Periplasmic binding protein-like II"/>
    <property type="match status" value="1"/>
</dbReference>
<dbReference type="EMBL" id="JBHSOW010000049">
    <property type="protein sequence ID" value="MFC5650377.1"/>
    <property type="molecule type" value="Genomic_DNA"/>
</dbReference>
<name>A0ABW0VWZ9_9BACL</name>
<dbReference type="Proteomes" id="UP001596047">
    <property type="component" value="Unassembled WGS sequence"/>
</dbReference>
<keyword evidence="2" id="KW-0732">Signal</keyword>
<feature type="region of interest" description="Disordered" evidence="1">
    <location>
        <begin position="24"/>
        <end position="63"/>
    </location>
</feature>
<dbReference type="PROSITE" id="PS51257">
    <property type="entry name" value="PROKAR_LIPOPROTEIN"/>
    <property type="match status" value="1"/>
</dbReference>
<feature type="compositionally biased region" description="Low complexity" evidence="1">
    <location>
        <begin position="24"/>
        <end position="55"/>
    </location>
</feature>
<protein>
    <submittedName>
        <fullName evidence="3">ABC transporter substrate-binding protein</fullName>
    </submittedName>
</protein>
<sequence>MRKWTIMLTAVTAAAVVLSGCSNNGGNTSSSGTNGNATTTNDSGGTASGNAATGNDTGGASNGEVVTIRTSISDGELSKDQIAEFEKEHSNIKIELENLDGTKLAAELATGGAPDVIRLSGVFDLPNYVIKGIALDLTDRMNTSTVIKQDDLLPITNVFRFDGKTVGTGPIYGLPKDWSNDYAIFYNKKLFDAAGVPLPDPTKPLSWPEVMDLAKKLTIKDGGKIKQYGLAANEWGKTEPNFNNLLQYLLSAGVDVSAEDNASVDFNKPEVKDYINMWVDAVKNNVGPNSVNNDQTSGGDLFFKDQVAMIIDGYWYSGVIRSNESAKTHLADYGMLPTPTALNGTRVVPTGGATGAIINKASKHPDEAWTFFEWFFSGKPADDRAKTGWGLPIFKSKMELLPKDTDFDKQVNAVLQDELNYTSQYLKVNPYLAGGGWSIFDKYVQPLYFGKSNIDEAVSGMTKDANVAIQEAKDAIDSQ</sequence>
<dbReference type="RefSeq" id="WP_379188931.1">
    <property type="nucleotide sequence ID" value="NZ_JBHSOW010000049.1"/>
</dbReference>
<accession>A0ABW0VWZ9</accession>
<proteinExistence type="predicted"/>
<comment type="caution">
    <text evidence="3">The sequence shown here is derived from an EMBL/GenBank/DDBJ whole genome shotgun (WGS) entry which is preliminary data.</text>
</comment>
<feature type="signal peptide" evidence="2">
    <location>
        <begin position="1"/>
        <end position="19"/>
    </location>
</feature>
<dbReference type="InterPro" id="IPR006059">
    <property type="entry name" value="SBP"/>
</dbReference>
<dbReference type="PANTHER" id="PTHR43649">
    <property type="entry name" value="ARABINOSE-BINDING PROTEIN-RELATED"/>
    <property type="match status" value="1"/>
</dbReference>
<evidence type="ECO:0000313" key="3">
    <source>
        <dbReference type="EMBL" id="MFC5650377.1"/>
    </source>
</evidence>
<organism evidence="3 4">
    <name type="scientific">Paenibacillus solisilvae</name>
    <dbReference type="NCBI Taxonomy" id="2486751"/>
    <lineage>
        <taxon>Bacteria</taxon>
        <taxon>Bacillati</taxon>
        <taxon>Bacillota</taxon>
        <taxon>Bacilli</taxon>
        <taxon>Bacillales</taxon>
        <taxon>Paenibacillaceae</taxon>
        <taxon>Paenibacillus</taxon>
    </lineage>
</organism>
<dbReference type="Pfam" id="PF01547">
    <property type="entry name" value="SBP_bac_1"/>
    <property type="match status" value="1"/>
</dbReference>
<dbReference type="CDD" id="cd13585">
    <property type="entry name" value="PBP2_TMBP_like"/>
    <property type="match status" value="1"/>
</dbReference>
<reference evidence="4" key="1">
    <citation type="journal article" date="2019" name="Int. J. Syst. Evol. Microbiol.">
        <title>The Global Catalogue of Microorganisms (GCM) 10K type strain sequencing project: providing services to taxonomists for standard genome sequencing and annotation.</title>
        <authorList>
            <consortium name="The Broad Institute Genomics Platform"/>
            <consortium name="The Broad Institute Genome Sequencing Center for Infectious Disease"/>
            <person name="Wu L."/>
            <person name="Ma J."/>
        </authorList>
    </citation>
    <scope>NUCLEOTIDE SEQUENCE [LARGE SCALE GENOMIC DNA]</scope>
    <source>
        <strain evidence="4">CGMCC 1.3240</strain>
    </source>
</reference>
<evidence type="ECO:0000256" key="1">
    <source>
        <dbReference type="SAM" id="MobiDB-lite"/>
    </source>
</evidence>
<dbReference type="InterPro" id="IPR050490">
    <property type="entry name" value="Bact_solute-bd_prot1"/>
</dbReference>
<keyword evidence="4" id="KW-1185">Reference proteome</keyword>